<accession>A0A813FGH7</accession>
<proteinExistence type="predicted"/>
<feature type="region of interest" description="Disordered" evidence="1">
    <location>
        <begin position="60"/>
        <end position="83"/>
    </location>
</feature>
<feature type="non-terminal residue" evidence="2">
    <location>
        <position position="83"/>
    </location>
</feature>
<evidence type="ECO:0000313" key="3">
    <source>
        <dbReference type="Proteomes" id="UP000654075"/>
    </source>
</evidence>
<evidence type="ECO:0000313" key="2">
    <source>
        <dbReference type="EMBL" id="CAE8613551.1"/>
    </source>
</evidence>
<dbReference type="Proteomes" id="UP000654075">
    <property type="component" value="Unassembled WGS sequence"/>
</dbReference>
<gene>
    <name evidence="2" type="ORF">PGLA1383_LOCUS31314</name>
</gene>
<dbReference type="OrthoDB" id="10417787at2759"/>
<reference evidence="2" key="1">
    <citation type="submission" date="2021-02" db="EMBL/GenBank/DDBJ databases">
        <authorList>
            <person name="Dougan E. K."/>
            <person name="Rhodes N."/>
            <person name="Thang M."/>
            <person name="Chan C."/>
        </authorList>
    </citation>
    <scope>NUCLEOTIDE SEQUENCE</scope>
</reference>
<organism evidence="2 3">
    <name type="scientific">Polarella glacialis</name>
    <name type="common">Dinoflagellate</name>
    <dbReference type="NCBI Taxonomy" id="89957"/>
    <lineage>
        <taxon>Eukaryota</taxon>
        <taxon>Sar</taxon>
        <taxon>Alveolata</taxon>
        <taxon>Dinophyceae</taxon>
        <taxon>Suessiales</taxon>
        <taxon>Suessiaceae</taxon>
        <taxon>Polarella</taxon>
    </lineage>
</organism>
<comment type="caution">
    <text evidence="2">The sequence shown here is derived from an EMBL/GenBank/DDBJ whole genome shotgun (WGS) entry which is preliminary data.</text>
</comment>
<evidence type="ECO:0000256" key="1">
    <source>
        <dbReference type="SAM" id="MobiDB-lite"/>
    </source>
</evidence>
<dbReference type="AlphaFoldDB" id="A0A813FGH7"/>
<sequence>HAADEARRRTLSWRHRNRLVQGTQPLPSAEAEEARSCYRSLGVELLLCWARRSGDASGSFCVDLPTADPRSPEDNLSRVSESP</sequence>
<name>A0A813FGH7_POLGL</name>
<dbReference type="EMBL" id="CAJNNV010025270">
    <property type="protein sequence ID" value="CAE8613551.1"/>
    <property type="molecule type" value="Genomic_DNA"/>
</dbReference>
<feature type="non-terminal residue" evidence="2">
    <location>
        <position position="1"/>
    </location>
</feature>
<protein>
    <submittedName>
        <fullName evidence="2">Uncharacterized protein</fullName>
    </submittedName>
</protein>
<keyword evidence="3" id="KW-1185">Reference proteome</keyword>